<evidence type="ECO:0000256" key="6">
    <source>
        <dbReference type="ARBA" id="ARBA00023137"/>
    </source>
</evidence>
<sequence length="811" mass="91146">MKEEQLYEELFKNDSKSIDYKAIVADYLLRWPFIVGFLVLSLAGAYIYLRYQAPVYNIDSTVMIKQGDKTKSTAATALASMQDLGTMSLANNFDNEIEILQSYSLIKRVIESQNLYISYFDERKFGYDIPAYKNVPVNVWMAPDEAERLPSALNVEVESRRDGSVSVTASYTAADGSHTVSKEFKKIPAIFITPVGTLTLTSASAKNKALPPCSFNAVVAPPSLVADSYKSRLHGEPTSEFTSIVRLSFNDTDIRRGQDFLSVLVTLYNAEANEDKNQVASRTAKFIDERIRIINNELGTTENELASYKQRAGLTDLSADAQLALQETSEYDKKRAENASQLRLVSFLREYIDNPDNRHEVIPSDIGVTDADLAGVIAKYNEMQIERKRLLRTSKANNPVVVNLDASINATHNAVVTAVDNVEKALKITRRNLNLEAGRYRSRVNKAPRQEQALTDITRRQEIKANLYLTLLQKREENAITLAATADNSRVIEEPRAAGIVAPNTRNIYVLAFVVGLLFPIFCIWLAKKLRFKIEGRADVEKLTDVPVIGDIPQVHDKTDSTIVVSENKNGVMEEVFRNVRTNIQYMLQEDEKVVLLTSTTPGEGKSFTAANLAVSFAFMERKTLIVGMDIRKPALNRIFSLPKDSQGITQYLASPKTHDLLSMCQPSQLSPNLYVLPGGKVPPNPTELVARKSLDDAFALLRRHFDYIIIDSAPIGMVTDTRIISRVADICVYICRADFTRKSDFELINDLKHDKKMPVLCTLVNGIDMDKRKNGYYYGYGKYGRYGKYAYGKKYGYGYGYGKEKERKRK</sequence>
<dbReference type="InterPro" id="IPR005702">
    <property type="entry name" value="Wzc-like_C"/>
</dbReference>
<dbReference type="CDD" id="cd05387">
    <property type="entry name" value="BY-kinase"/>
    <property type="match status" value="1"/>
</dbReference>
<dbReference type="GO" id="GO:0004715">
    <property type="term" value="F:non-membrane spanning protein tyrosine kinase activity"/>
    <property type="evidence" value="ECO:0007669"/>
    <property type="project" value="UniProtKB-EC"/>
</dbReference>
<keyword evidence="6" id="KW-0829">Tyrosine-protein kinase</keyword>
<dbReference type="FunFam" id="3.40.50.300:FF:000527">
    <property type="entry name" value="Tyrosine-protein kinase etk"/>
    <property type="match status" value="1"/>
</dbReference>
<evidence type="ECO:0000256" key="1">
    <source>
        <dbReference type="ARBA" id="ARBA00008883"/>
    </source>
</evidence>
<accession>A0A938WUC0</accession>
<organism evidence="9 10">
    <name type="scientific">Marseilla massiliensis</name>
    <dbReference type="NCBI Taxonomy" id="1841864"/>
    <lineage>
        <taxon>Bacteria</taxon>
        <taxon>Pseudomonadati</taxon>
        <taxon>Bacteroidota</taxon>
        <taxon>Bacteroidia</taxon>
        <taxon>Bacteroidales</taxon>
        <taxon>Prevotellaceae</taxon>
        <taxon>Marseilla</taxon>
    </lineage>
</organism>
<feature type="transmembrane region" description="Helical" evidence="8">
    <location>
        <begin position="508"/>
        <end position="527"/>
    </location>
</feature>
<evidence type="ECO:0000256" key="8">
    <source>
        <dbReference type="SAM" id="Phobius"/>
    </source>
</evidence>
<evidence type="ECO:0000256" key="3">
    <source>
        <dbReference type="ARBA" id="ARBA00022741"/>
    </source>
</evidence>
<dbReference type="GO" id="GO:0005886">
    <property type="term" value="C:plasma membrane"/>
    <property type="evidence" value="ECO:0007669"/>
    <property type="project" value="TreeGrafter"/>
</dbReference>
<keyword evidence="10" id="KW-1185">Reference proteome</keyword>
<dbReference type="Proteomes" id="UP000706891">
    <property type="component" value="Unassembled WGS sequence"/>
</dbReference>
<evidence type="ECO:0000256" key="7">
    <source>
        <dbReference type="ARBA" id="ARBA00053015"/>
    </source>
</evidence>
<dbReference type="RefSeq" id="WP_205105474.1">
    <property type="nucleotide sequence ID" value="NZ_JACJJG010000066.1"/>
</dbReference>
<dbReference type="AlphaFoldDB" id="A0A938WUC0"/>
<evidence type="ECO:0000313" key="10">
    <source>
        <dbReference type="Proteomes" id="UP000706891"/>
    </source>
</evidence>
<evidence type="ECO:0000313" key="9">
    <source>
        <dbReference type="EMBL" id="MBM6674294.1"/>
    </source>
</evidence>
<evidence type="ECO:0000256" key="5">
    <source>
        <dbReference type="ARBA" id="ARBA00022840"/>
    </source>
</evidence>
<comment type="caution">
    <text evidence="9">The sequence shown here is derived from an EMBL/GenBank/DDBJ whole genome shotgun (WGS) entry which is preliminary data.</text>
</comment>
<keyword evidence="8" id="KW-0812">Transmembrane</keyword>
<keyword evidence="2 9" id="KW-0808">Transferase</keyword>
<dbReference type="SUPFAM" id="SSF52540">
    <property type="entry name" value="P-loop containing nucleoside triphosphate hydrolases"/>
    <property type="match status" value="1"/>
</dbReference>
<comment type="catalytic activity">
    <reaction evidence="7">
        <text>L-tyrosyl-[protein] + ATP = O-phospho-L-tyrosyl-[protein] + ADP + H(+)</text>
        <dbReference type="Rhea" id="RHEA:10596"/>
        <dbReference type="Rhea" id="RHEA-COMP:10136"/>
        <dbReference type="Rhea" id="RHEA-COMP:20101"/>
        <dbReference type="ChEBI" id="CHEBI:15378"/>
        <dbReference type="ChEBI" id="CHEBI:30616"/>
        <dbReference type="ChEBI" id="CHEBI:46858"/>
        <dbReference type="ChEBI" id="CHEBI:61978"/>
        <dbReference type="ChEBI" id="CHEBI:456216"/>
    </reaction>
</comment>
<keyword evidence="4" id="KW-0418">Kinase</keyword>
<dbReference type="PANTHER" id="PTHR32309:SF13">
    <property type="entry name" value="FERRIC ENTEROBACTIN TRANSPORT PROTEIN FEPE"/>
    <property type="match status" value="1"/>
</dbReference>
<dbReference type="InterPro" id="IPR027417">
    <property type="entry name" value="P-loop_NTPase"/>
</dbReference>
<reference evidence="9" key="2">
    <citation type="journal article" date="2021" name="Sci. Rep.">
        <title>The distribution of antibiotic resistance genes in chicken gut microbiota commensals.</title>
        <authorList>
            <person name="Juricova H."/>
            <person name="Matiasovicova J."/>
            <person name="Kubasova T."/>
            <person name="Cejkova D."/>
            <person name="Rychlik I."/>
        </authorList>
    </citation>
    <scope>NUCLEOTIDE SEQUENCE</scope>
    <source>
        <strain evidence="9">An824</strain>
    </source>
</reference>
<name>A0A938WUC0_9BACT</name>
<keyword evidence="5" id="KW-0067">ATP-binding</keyword>
<feature type="transmembrane region" description="Helical" evidence="8">
    <location>
        <begin position="27"/>
        <end position="49"/>
    </location>
</feature>
<dbReference type="EC" id="2.7.10.2" evidence="9"/>
<dbReference type="EMBL" id="JACJJG010000066">
    <property type="protein sequence ID" value="MBM6674294.1"/>
    <property type="molecule type" value="Genomic_DNA"/>
</dbReference>
<dbReference type="PANTHER" id="PTHR32309">
    <property type="entry name" value="TYROSINE-PROTEIN KINASE"/>
    <property type="match status" value="1"/>
</dbReference>
<dbReference type="GO" id="GO:0005524">
    <property type="term" value="F:ATP binding"/>
    <property type="evidence" value="ECO:0007669"/>
    <property type="project" value="UniProtKB-KW"/>
</dbReference>
<evidence type="ECO:0000256" key="2">
    <source>
        <dbReference type="ARBA" id="ARBA00022679"/>
    </source>
</evidence>
<dbReference type="Gene3D" id="3.40.50.300">
    <property type="entry name" value="P-loop containing nucleotide triphosphate hydrolases"/>
    <property type="match status" value="1"/>
</dbReference>
<protein>
    <submittedName>
        <fullName evidence="9">Polysaccharide biosynthesis tyrosine autokinase</fullName>
        <ecNumber evidence="9">2.7.10.2</ecNumber>
    </submittedName>
</protein>
<proteinExistence type="inferred from homology"/>
<comment type="similarity">
    <text evidence="1">Belongs to the etk/wzc family.</text>
</comment>
<evidence type="ECO:0000256" key="4">
    <source>
        <dbReference type="ARBA" id="ARBA00022777"/>
    </source>
</evidence>
<keyword evidence="3" id="KW-0547">Nucleotide-binding</keyword>
<dbReference type="InterPro" id="IPR050445">
    <property type="entry name" value="Bact_polysacc_biosynth/exp"/>
</dbReference>
<gene>
    <name evidence="9" type="ORF">H6A34_10455</name>
</gene>
<keyword evidence="8" id="KW-1133">Transmembrane helix</keyword>
<keyword evidence="8" id="KW-0472">Membrane</keyword>
<reference evidence="9" key="1">
    <citation type="submission" date="2020-08" db="EMBL/GenBank/DDBJ databases">
        <authorList>
            <person name="Cejkova D."/>
            <person name="Kubasova T."/>
            <person name="Jahodarova E."/>
            <person name="Rychlik I."/>
        </authorList>
    </citation>
    <scope>NUCLEOTIDE SEQUENCE</scope>
    <source>
        <strain evidence="9">An824</strain>
    </source>
</reference>
<dbReference type="NCBIfam" id="TIGR01007">
    <property type="entry name" value="eps_fam"/>
    <property type="match status" value="1"/>
</dbReference>
<dbReference type="GO" id="GO:0042802">
    <property type="term" value="F:identical protein binding"/>
    <property type="evidence" value="ECO:0007669"/>
    <property type="project" value="UniProtKB-ARBA"/>
</dbReference>